<sequence>MSSAANNKHDNLEDAFRGRMHDAEAKPSPDLWARIDHDLTVQESARYKSSMVWYRQLAAACLVLLVAASSIFFYQISKDNQQAAQPLARTAPDQQQHIPVAEEANHIAQPAVQETKQLPAASIAATSGTGNSAETIQQPSTDNFILAEKDAAPASVIEKESMLAEVTQANKENAENYTSVLTVDKTEVRVQSNTGNTSSYFASGNNFSRTSVITPEPQVRFNAYTTARQMLTAMPTADEMRRYPIAANQLLQQQAAAPAELPGTFRQLNNSFTTQAASAQTEPVKLLSLDIVNADQKSKALKEDEPKEQGRWSIGMAYVPSYFDQNIGIPQQMGSVLPANIMGFRMSATTAEAEMEQNMQEARSEFEQNTDPAFSFAVEAKAGYRIGKKWKIFSGLGFTQNTARTKSSYIIKQFWLKPNTKEQEQLNTTTVFLPSLGSSVFTDSVSVAKTDAFYVNYRYRHLTIPVGMQFESNISKSWQWYAAGSIAANLLLETSVMASNNEVEDVHYSRTDHSPFRKMQFSGNVSVGVAKRISNNISVSAGPELRGFFDTMLSDSEKALAPQGRPYTVGLNMAVSYDLGGKK</sequence>
<dbReference type="OrthoDB" id="891954at2"/>
<keyword evidence="1" id="KW-0812">Transmembrane</keyword>
<gene>
    <name evidence="3" type="ORF">DP923_02285</name>
</gene>
<evidence type="ECO:0000313" key="3">
    <source>
        <dbReference type="EMBL" id="RAU83915.1"/>
    </source>
</evidence>
<dbReference type="InterPro" id="IPR025665">
    <property type="entry name" value="Beta-barrel_OMP_2"/>
</dbReference>
<proteinExistence type="predicted"/>
<reference evidence="3 4" key="1">
    <citation type="submission" date="2018-06" db="EMBL/GenBank/DDBJ databases">
        <authorList>
            <person name="Liu Z.-W."/>
        </authorList>
    </citation>
    <scope>NUCLEOTIDE SEQUENCE [LARGE SCALE GENOMIC DNA]</scope>
    <source>
        <strain evidence="3 4">2b14</strain>
    </source>
</reference>
<dbReference type="Proteomes" id="UP000251692">
    <property type="component" value="Unassembled WGS sequence"/>
</dbReference>
<dbReference type="EMBL" id="QMDV01000001">
    <property type="protein sequence ID" value="RAU83915.1"/>
    <property type="molecule type" value="Genomic_DNA"/>
</dbReference>
<keyword evidence="4" id="KW-1185">Reference proteome</keyword>
<organism evidence="3 4">
    <name type="scientific">Pontibacter arcticus</name>
    <dbReference type="NCBI Taxonomy" id="2080288"/>
    <lineage>
        <taxon>Bacteria</taxon>
        <taxon>Pseudomonadati</taxon>
        <taxon>Bacteroidota</taxon>
        <taxon>Cytophagia</taxon>
        <taxon>Cytophagales</taxon>
        <taxon>Hymenobacteraceae</taxon>
        <taxon>Pontibacter</taxon>
    </lineage>
</organism>
<dbReference type="RefSeq" id="WP_112303954.1">
    <property type="nucleotide sequence ID" value="NZ_QMDV01000001.1"/>
</dbReference>
<keyword evidence="1" id="KW-0472">Membrane</keyword>
<feature type="domain" description="Outer membrane protein beta-barrel" evidence="2">
    <location>
        <begin position="359"/>
        <end position="540"/>
    </location>
</feature>
<evidence type="ECO:0000313" key="4">
    <source>
        <dbReference type="Proteomes" id="UP000251692"/>
    </source>
</evidence>
<evidence type="ECO:0000256" key="1">
    <source>
        <dbReference type="SAM" id="Phobius"/>
    </source>
</evidence>
<protein>
    <recommendedName>
        <fullName evidence="2">Outer membrane protein beta-barrel domain-containing protein</fullName>
    </recommendedName>
</protein>
<reference evidence="3 4" key="2">
    <citation type="submission" date="2018-07" db="EMBL/GenBank/DDBJ databases">
        <title>Pontibacter sp. 2b14 genomic sequence and assembly.</title>
        <authorList>
            <person name="Du Z.-J."/>
        </authorList>
    </citation>
    <scope>NUCLEOTIDE SEQUENCE [LARGE SCALE GENOMIC DNA]</scope>
    <source>
        <strain evidence="3 4">2b14</strain>
    </source>
</reference>
<accession>A0A364RI15</accession>
<evidence type="ECO:0000259" key="2">
    <source>
        <dbReference type="Pfam" id="PF13568"/>
    </source>
</evidence>
<comment type="caution">
    <text evidence="3">The sequence shown here is derived from an EMBL/GenBank/DDBJ whole genome shotgun (WGS) entry which is preliminary data.</text>
</comment>
<feature type="transmembrane region" description="Helical" evidence="1">
    <location>
        <begin position="57"/>
        <end position="76"/>
    </location>
</feature>
<dbReference type="AlphaFoldDB" id="A0A364RI15"/>
<keyword evidence="1" id="KW-1133">Transmembrane helix</keyword>
<dbReference type="Pfam" id="PF13568">
    <property type="entry name" value="OMP_b-brl_2"/>
    <property type="match status" value="1"/>
</dbReference>
<name>A0A364RI15_9BACT</name>